<dbReference type="CDD" id="cd00588">
    <property type="entry name" value="CheW_like"/>
    <property type="match status" value="1"/>
</dbReference>
<dbReference type="PIRSF" id="PIRSF002867">
    <property type="entry name" value="CheV"/>
    <property type="match status" value="1"/>
</dbReference>
<accession>A0AA90TFH9</accession>
<proteinExistence type="predicted"/>
<dbReference type="InterPro" id="IPR024181">
    <property type="entry name" value="Chemotax_regulator_CheV"/>
</dbReference>
<dbReference type="PANTHER" id="PTHR47233">
    <property type="entry name" value="CHEMOTAXIS PROTEIN CHEV"/>
    <property type="match status" value="1"/>
</dbReference>
<dbReference type="InterPro" id="IPR001789">
    <property type="entry name" value="Sig_transdc_resp-reg_receiver"/>
</dbReference>
<reference evidence="4" key="2">
    <citation type="submission" date="2023-07" db="EMBL/GenBank/DDBJ databases">
        <authorList>
            <person name="Aydin F."/>
            <person name="Tarhane S."/>
            <person name="Saticioglu I.B."/>
            <person name="Karakaya E."/>
            <person name="Abay S."/>
            <person name="Guran O."/>
            <person name="Bozkurt E."/>
            <person name="Uzum N."/>
            <person name="Olgun K."/>
            <person name="Jablonski D."/>
        </authorList>
    </citation>
    <scope>NUCLEOTIDE SEQUENCE</scope>
    <source>
        <strain evidence="4">Faydin-H75</strain>
    </source>
</reference>
<dbReference type="Proteomes" id="UP001240777">
    <property type="component" value="Unassembled WGS sequence"/>
</dbReference>
<dbReference type="Gene3D" id="2.30.30.40">
    <property type="entry name" value="SH3 Domains"/>
    <property type="match status" value="1"/>
</dbReference>
<sequence length="324" mass="37163">MSNLSQVDQITSLHKNNELQLLCFRLEKDKDLYAVNVFKIREVVKYQGQLTIVSHEKSSLIEGLITIRELTIPLIDMRKWFYYDSTNKTKDLTPYGIKHEKDEDDVIMICEFSRWTIGVRIYEADRILNKRWTEMEQSAGIGGNGGNSKLVSRTRYFDGKLVQVVDIEKMLVDVFPWIEEEKKEELIKVSRLKSNKIILLADDSPSVLKTMQIILDKIGIAHIDFINGQKLLDYLFSPNIDMENIGMIITDLEMPEASGFEVIKQVKNNPISAHIPIVVNSSMSGSSNEDMARSLNADDFISKSNPIEIEKAIKQFIIDKQEDK</sequence>
<name>A0AA90TFH9_9HELI</name>
<evidence type="ECO:0000259" key="2">
    <source>
        <dbReference type="PROSITE" id="PS50110"/>
    </source>
</evidence>
<dbReference type="Gene3D" id="3.40.50.2300">
    <property type="match status" value="1"/>
</dbReference>
<organism evidence="5 6">
    <name type="scientific">Helicobacter cappadocius</name>
    <dbReference type="NCBI Taxonomy" id="3063998"/>
    <lineage>
        <taxon>Bacteria</taxon>
        <taxon>Pseudomonadati</taxon>
        <taxon>Campylobacterota</taxon>
        <taxon>Epsilonproteobacteria</taxon>
        <taxon>Campylobacterales</taxon>
        <taxon>Helicobacteraceae</taxon>
        <taxon>Helicobacter</taxon>
    </lineage>
</organism>
<feature type="modified residue" description="4-aspartylphosphate" evidence="1">
    <location>
        <position position="251"/>
    </location>
</feature>
<evidence type="ECO:0000313" key="5">
    <source>
        <dbReference type="EMBL" id="MDP2539660.1"/>
    </source>
</evidence>
<dbReference type="GO" id="GO:0000160">
    <property type="term" value="P:phosphorelay signal transduction system"/>
    <property type="evidence" value="ECO:0007669"/>
    <property type="project" value="InterPro"/>
</dbReference>
<evidence type="ECO:0000313" key="7">
    <source>
        <dbReference type="Proteomes" id="UP001240777"/>
    </source>
</evidence>
<dbReference type="SMART" id="SM00448">
    <property type="entry name" value="REC"/>
    <property type="match status" value="1"/>
</dbReference>
<feature type="domain" description="CheW-like" evidence="3">
    <location>
        <begin position="18"/>
        <end position="176"/>
    </location>
</feature>
<dbReference type="InterPro" id="IPR002545">
    <property type="entry name" value="CheW-lke_dom"/>
</dbReference>
<gene>
    <name evidence="4" type="ORF">Q5I04_07395</name>
    <name evidence="5" type="ORF">Q5I06_07725</name>
</gene>
<protein>
    <submittedName>
        <fullName evidence="5">Chemotaxis protein</fullName>
    </submittedName>
</protein>
<reference evidence="5 7" key="1">
    <citation type="submission" date="2023-07" db="EMBL/GenBank/DDBJ databases">
        <title>Unpublished Manusciprt.</title>
        <authorList>
            <person name="Aydin F."/>
            <person name="Tarhane S."/>
            <person name="Saticioglu I.B."/>
            <person name="Karakaya E."/>
            <person name="Abay S."/>
            <person name="Guran O."/>
            <person name="Bozkurt E."/>
            <person name="Uzum N."/>
            <person name="Olgun K."/>
            <person name="Jablonski D."/>
        </authorList>
    </citation>
    <scope>NUCLEOTIDE SEQUENCE</scope>
    <source>
        <strain evidence="7">faydin-H75</strain>
        <strain evidence="5">Faydin-H76</strain>
    </source>
</reference>
<evidence type="ECO:0000313" key="4">
    <source>
        <dbReference type="EMBL" id="MDO7253732.1"/>
    </source>
</evidence>
<dbReference type="AlphaFoldDB" id="A0AA90TFH9"/>
<dbReference type="RefSeq" id="WP_305517573.1">
    <property type="nucleotide sequence ID" value="NZ_JAUPEV010000013.1"/>
</dbReference>
<dbReference type="PROSITE" id="PS50110">
    <property type="entry name" value="RESPONSE_REGULATORY"/>
    <property type="match status" value="1"/>
</dbReference>
<dbReference type="SUPFAM" id="SSF50341">
    <property type="entry name" value="CheW-like"/>
    <property type="match status" value="1"/>
</dbReference>
<dbReference type="Pfam" id="PF01584">
    <property type="entry name" value="CheW"/>
    <property type="match status" value="1"/>
</dbReference>
<dbReference type="PROSITE" id="PS50851">
    <property type="entry name" value="CHEW"/>
    <property type="match status" value="1"/>
</dbReference>
<keyword evidence="1" id="KW-0597">Phosphoprotein</keyword>
<evidence type="ECO:0000259" key="3">
    <source>
        <dbReference type="PROSITE" id="PS50851"/>
    </source>
</evidence>
<dbReference type="EMBL" id="JAUYZK010000013">
    <property type="protein sequence ID" value="MDP2539660.1"/>
    <property type="molecule type" value="Genomic_DNA"/>
</dbReference>
<dbReference type="GO" id="GO:0006935">
    <property type="term" value="P:chemotaxis"/>
    <property type="evidence" value="ECO:0007669"/>
    <property type="project" value="InterPro"/>
</dbReference>
<evidence type="ECO:0000313" key="6">
    <source>
        <dbReference type="Proteomes" id="UP001177258"/>
    </source>
</evidence>
<dbReference type="Proteomes" id="UP001177258">
    <property type="component" value="Unassembled WGS sequence"/>
</dbReference>
<comment type="caution">
    <text evidence="5">The sequence shown here is derived from an EMBL/GenBank/DDBJ whole genome shotgun (WGS) entry which is preliminary data.</text>
</comment>
<keyword evidence="7" id="KW-1185">Reference proteome</keyword>
<dbReference type="InterPro" id="IPR036061">
    <property type="entry name" value="CheW-like_dom_sf"/>
</dbReference>
<dbReference type="PANTHER" id="PTHR47233:SF3">
    <property type="entry name" value="CHEMOTAXIS PROTEIN CHEV"/>
    <property type="match status" value="1"/>
</dbReference>
<dbReference type="InterPro" id="IPR011006">
    <property type="entry name" value="CheY-like_superfamily"/>
</dbReference>
<feature type="domain" description="Response regulatory" evidence="2">
    <location>
        <begin position="197"/>
        <end position="318"/>
    </location>
</feature>
<dbReference type="Pfam" id="PF00072">
    <property type="entry name" value="Response_reg"/>
    <property type="match status" value="1"/>
</dbReference>
<dbReference type="SUPFAM" id="SSF52172">
    <property type="entry name" value="CheY-like"/>
    <property type="match status" value="1"/>
</dbReference>
<dbReference type="EMBL" id="JAUPEV010000013">
    <property type="protein sequence ID" value="MDO7253732.1"/>
    <property type="molecule type" value="Genomic_DNA"/>
</dbReference>
<dbReference type="SMART" id="SM00260">
    <property type="entry name" value="CheW"/>
    <property type="match status" value="1"/>
</dbReference>
<reference evidence="4 6" key="3">
    <citation type="journal article" date="2024" name="Syst. Appl. Microbiol.">
        <title>Helicobacter cappadocius sp. nov., from lizards: The first psychrotrophic Helicobacter species.</title>
        <authorList>
            <person name="Aydin F."/>
            <person name="Tarhane S."/>
            <person name="Karakaya E."/>
            <person name="Abay S."/>
            <person name="Kayman T."/>
            <person name="Guran O."/>
            <person name="Bozkurt E."/>
            <person name="Uzum N."/>
            <person name="Avci A."/>
            <person name="Olgun K."/>
            <person name="Jablonski D."/>
            <person name="Guran C."/>
            <person name="Burcin Saticioglu I."/>
        </authorList>
    </citation>
    <scope>NUCLEOTIDE SEQUENCE [LARGE SCALE GENOMIC DNA]</scope>
    <source>
        <strain evidence="4">Faydin-H75</strain>
        <strain evidence="6">faydin-H76</strain>
    </source>
</reference>
<dbReference type="Gene3D" id="2.40.50.180">
    <property type="entry name" value="CheA-289, Domain 4"/>
    <property type="match status" value="1"/>
</dbReference>
<evidence type="ECO:0000256" key="1">
    <source>
        <dbReference type="PROSITE-ProRule" id="PRU00169"/>
    </source>
</evidence>